<name>A0ABS1XMB0_PSEC1</name>
<keyword evidence="2" id="KW-0148">Chlorophyll</keyword>
<evidence type="ECO:0000256" key="6">
    <source>
        <dbReference type="ARBA" id="ARBA00022991"/>
    </source>
</evidence>
<comment type="caution">
    <text evidence="10">The sequence shown here is derived from an EMBL/GenBank/DDBJ whole genome shotgun (WGS) entry which is preliminary data.</text>
</comment>
<dbReference type="Gene3D" id="3.10.680.10">
    <property type="entry name" value="Photosystem II CP47 reaction center protein"/>
    <property type="match status" value="1"/>
</dbReference>
<evidence type="ECO:0000256" key="5">
    <source>
        <dbReference type="ARBA" id="ARBA00022989"/>
    </source>
</evidence>
<evidence type="ECO:0000256" key="3">
    <source>
        <dbReference type="ARBA" id="ARBA00022531"/>
    </source>
</evidence>
<gene>
    <name evidence="10" type="ORF">JHZ66_28240</name>
</gene>
<evidence type="ECO:0000313" key="10">
    <source>
        <dbReference type="EMBL" id="MBM0142598.1"/>
    </source>
</evidence>
<feature type="transmembrane region" description="Helical" evidence="9">
    <location>
        <begin position="19"/>
        <end position="36"/>
    </location>
</feature>
<keyword evidence="5 9" id="KW-1133">Transmembrane helix</keyword>
<dbReference type="Proteomes" id="UP000644195">
    <property type="component" value="Unassembled WGS sequence"/>
</dbReference>
<reference evidence="10 11" key="1">
    <citation type="submission" date="2020-12" db="EMBL/GenBank/DDBJ databases">
        <title>Genome of Pca MAFF 106156.</title>
        <authorList>
            <person name="Fujikawa T."/>
            <person name="Inoue Y."/>
        </authorList>
    </citation>
    <scope>NUCLEOTIDE SEQUENCE [LARGE SCALE GENOMIC DNA]</scope>
    <source>
        <strain evidence="10 11">MAFF 106156</strain>
    </source>
</reference>
<proteinExistence type="predicted"/>
<keyword evidence="3" id="KW-0602">Photosynthesis</keyword>
<keyword evidence="11" id="KW-1185">Reference proteome</keyword>
<evidence type="ECO:0000256" key="1">
    <source>
        <dbReference type="ARBA" id="ARBA00004636"/>
    </source>
</evidence>
<keyword evidence="8 9" id="KW-0472">Membrane</keyword>
<accession>A0ABS1XMB0</accession>
<keyword evidence="7" id="KW-0793">Thylakoid</keyword>
<evidence type="ECO:0000256" key="2">
    <source>
        <dbReference type="ARBA" id="ARBA00022494"/>
    </source>
</evidence>
<protein>
    <submittedName>
        <fullName evidence="10">Uncharacterized protein</fullName>
    </submittedName>
</protein>
<evidence type="ECO:0000256" key="8">
    <source>
        <dbReference type="ARBA" id="ARBA00023136"/>
    </source>
</evidence>
<dbReference type="InterPro" id="IPR000932">
    <property type="entry name" value="PS_antenna-like"/>
</dbReference>
<evidence type="ECO:0000256" key="4">
    <source>
        <dbReference type="ARBA" id="ARBA00022692"/>
    </source>
</evidence>
<keyword evidence="6" id="KW-0157">Chromophore</keyword>
<feature type="non-terminal residue" evidence="10">
    <location>
        <position position="1"/>
    </location>
</feature>
<evidence type="ECO:0000256" key="9">
    <source>
        <dbReference type="SAM" id="Phobius"/>
    </source>
</evidence>
<evidence type="ECO:0000256" key="7">
    <source>
        <dbReference type="ARBA" id="ARBA00023078"/>
    </source>
</evidence>
<organism evidence="10 11">
    <name type="scientific">Pseudomonas cannabina pv. alisalensis</name>
    <dbReference type="NCBI Taxonomy" id="757414"/>
    <lineage>
        <taxon>Bacteria</taxon>
        <taxon>Pseudomonadati</taxon>
        <taxon>Pseudomonadota</taxon>
        <taxon>Gammaproteobacteria</taxon>
        <taxon>Pseudomonadales</taxon>
        <taxon>Pseudomonadaceae</taxon>
        <taxon>Pseudomonas</taxon>
    </lineage>
</organism>
<keyword evidence="4 9" id="KW-0812">Transmembrane</keyword>
<dbReference type="Pfam" id="PF00421">
    <property type="entry name" value="PSII"/>
    <property type="match status" value="1"/>
</dbReference>
<dbReference type="InterPro" id="IPR036001">
    <property type="entry name" value="PS_II_antenna-like_sf"/>
</dbReference>
<comment type="subcellular location">
    <subcellularLocation>
        <location evidence="1">Cellular thylakoid membrane</location>
        <topology evidence="1">Multi-pass membrane protein</topology>
    </subcellularLocation>
</comment>
<evidence type="ECO:0000313" key="11">
    <source>
        <dbReference type="Proteomes" id="UP000644195"/>
    </source>
</evidence>
<dbReference type="EMBL" id="JAEVFO010000183">
    <property type="protein sequence ID" value="MBM0142598.1"/>
    <property type="molecule type" value="Genomic_DNA"/>
</dbReference>
<dbReference type="SUPFAM" id="SSF161077">
    <property type="entry name" value="Photosystem II antenna protein-like"/>
    <property type="match status" value="1"/>
</dbReference>
<sequence length="58" mass="6862">IVVGWLGYFVFRNKEGCEFFVCCMFIFFEIFLVVLVDGDGIVRVDVLFRRVELKYSVE</sequence>